<name>A0ABX9LZG2_9LEPT</name>
<comment type="caution">
    <text evidence="1">The sequence shown here is derived from an EMBL/GenBank/DDBJ whole genome shotgun (WGS) entry which is preliminary data.</text>
</comment>
<keyword evidence="2" id="KW-1185">Reference proteome</keyword>
<accession>A0ABX9LZG2</accession>
<evidence type="ECO:0000313" key="2">
    <source>
        <dbReference type="Proteomes" id="UP000285569"/>
    </source>
</evidence>
<dbReference type="Proteomes" id="UP000285569">
    <property type="component" value="Unassembled WGS sequence"/>
</dbReference>
<organism evidence="1 2">
    <name type="scientific">Leptospira yasudae</name>
    <dbReference type="NCBI Taxonomy" id="2202201"/>
    <lineage>
        <taxon>Bacteria</taxon>
        <taxon>Pseudomonadati</taxon>
        <taxon>Spirochaetota</taxon>
        <taxon>Spirochaetia</taxon>
        <taxon>Leptospirales</taxon>
        <taxon>Leptospiraceae</taxon>
        <taxon>Leptospira</taxon>
    </lineage>
</organism>
<reference evidence="2" key="1">
    <citation type="submission" date="2018-05" db="EMBL/GenBank/DDBJ databases">
        <title>Leptospira yasudae sp. nov. and Leptospira stimsonii sp. nov., two pathogenic species of the genus Leptospira isolated from environmental sources.</title>
        <authorList>
            <person name="Casanovas-Massana A."/>
            <person name="Hamond C."/>
            <person name="Santos L.A."/>
            <person name="Hacker K.P."/>
            <person name="Balassiano I."/>
            <person name="Medeiros M.A."/>
            <person name="Reis M.G."/>
            <person name="Ko A.I."/>
            <person name="Wunder E.A."/>
        </authorList>
    </citation>
    <scope>NUCLEOTIDE SEQUENCE [LARGE SCALE GENOMIC DNA]</scope>
    <source>
        <strain evidence="2">B21</strain>
    </source>
</reference>
<protein>
    <recommendedName>
        <fullName evidence="3">Transferase</fullName>
    </recommendedName>
</protein>
<dbReference type="InterPro" id="IPR031041">
    <property type="entry name" value="Lept_O_ant_chp1"/>
</dbReference>
<proteinExistence type="predicted"/>
<gene>
    <name evidence="1" type="ORF">DLM77_17725</name>
</gene>
<reference evidence="1 2" key="2">
    <citation type="journal article" date="2020" name="Int. J. Syst. Evol. Microbiol.">
        <title>Leptospira yasudae sp. nov. and Leptospira stimsonii sp. nov., two new species of the pathogenic group isolated from environmental sources.</title>
        <authorList>
            <person name="Casanovas-Massana A."/>
            <person name="Hamond C."/>
            <person name="Santos L.A."/>
            <person name="de Oliveira D."/>
            <person name="Hacker K.P."/>
            <person name="Balassiano I."/>
            <person name="Costa F."/>
            <person name="Medeiros M.A."/>
            <person name="Reis M.G."/>
            <person name="Ko A.I."/>
            <person name="Wunder E.A."/>
        </authorList>
    </citation>
    <scope>NUCLEOTIDE SEQUENCE [LARGE SCALE GENOMIC DNA]</scope>
    <source>
        <strain evidence="1 2">B21</strain>
    </source>
</reference>
<dbReference type="EMBL" id="QHCR01000008">
    <property type="protein sequence ID" value="RHX78274.1"/>
    <property type="molecule type" value="Genomic_DNA"/>
</dbReference>
<dbReference type="NCBIfam" id="TIGR04441">
    <property type="entry name" value="lept_O_ant_chp1"/>
    <property type="match status" value="1"/>
</dbReference>
<evidence type="ECO:0000313" key="1">
    <source>
        <dbReference type="EMBL" id="RHX78274.1"/>
    </source>
</evidence>
<sequence>MMRRIRNGIRGLLIFFLFSKKEWRFPRKSDLLFYDSIGYEVFESYISKYDPVVLSIRGETLNVPIFILSLIKGLIGKKGYIHTFIAYVKPKLILTFIDNDPNFYELKQIHPEALTMFVQNGFRGEIGDIFGYLTPKESYNVDYMLTLGPDIGEKYGRYIKGRNVPIGSFKNNKTLKQKRTDSIRNTILFISQYISPPKNVDDPFYTEADGSVYSWKQFYEAELVLLPFLRDYCLQKNLSVRVCGRSKKYDPEELDFYNAYFGDLNWSMTSHESVVSSYELIDSANLVVFVDSTLGYEALARGTKAAAFPVRCRSLKNDSYKFGWPGNFSDNGPYWTNNFDTIRFKQILDHLIEISDSNWNSELIGSQFERVMNFDPGNIRFTDLLRTILGNKNETN</sequence>
<evidence type="ECO:0008006" key="3">
    <source>
        <dbReference type="Google" id="ProtNLM"/>
    </source>
</evidence>